<evidence type="ECO:0000256" key="1">
    <source>
        <dbReference type="SAM" id="Phobius"/>
    </source>
</evidence>
<keyword evidence="1" id="KW-1133">Transmembrane helix</keyword>
<name>K8EF67_9CHLO</name>
<keyword evidence="1" id="KW-0812">Transmembrane</keyword>
<dbReference type="OrthoDB" id="506921at2759"/>
<proteinExistence type="predicted"/>
<protein>
    <recommendedName>
        <fullName evidence="4">Cytochrome c oxidase subunit 5C</fullName>
    </recommendedName>
</protein>
<evidence type="ECO:0008006" key="4">
    <source>
        <dbReference type="Google" id="ProtNLM"/>
    </source>
</evidence>
<keyword evidence="3" id="KW-1185">Reference proteome</keyword>
<dbReference type="AlphaFoldDB" id="K8EF67"/>
<feature type="transmembrane region" description="Helical" evidence="1">
    <location>
        <begin position="20"/>
        <end position="37"/>
    </location>
</feature>
<dbReference type="EMBL" id="FO082274">
    <property type="protein sequence ID" value="CCO16676.1"/>
    <property type="molecule type" value="Genomic_DNA"/>
</dbReference>
<reference evidence="2 3" key="1">
    <citation type="submission" date="2011-10" db="EMBL/GenBank/DDBJ databases">
        <authorList>
            <person name="Genoscope - CEA"/>
        </authorList>
    </citation>
    <scope>NUCLEOTIDE SEQUENCE [LARGE SCALE GENOMIC DNA]</scope>
    <source>
        <strain evidence="2 3">RCC 1105</strain>
    </source>
</reference>
<evidence type="ECO:0000313" key="3">
    <source>
        <dbReference type="Proteomes" id="UP000198341"/>
    </source>
</evidence>
<gene>
    <name evidence="2" type="ORF">Bathy05g04350</name>
</gene>
<dbReference type="KEGG" id="bpg:Bathy05g04350"/>
<organism evidence="2 3">
    <name type="scientific">Bathycoccus prasinos</name>
    <dbReference type="NCBI Taxonomy" id="41875"/>
    <lineage>
        <taxon>Eukaryota</taxon>
        <taxon>Viridiplantae</taxon>
        <taxon>Chlorophyta</taxon>
        <taxon>Mamiellophyceae</taxon>
        <taxon>Mamiellales</taxon>
        <taxon>Bathycoccaceae</taxon>
        <taxon>Bathycoccus</taxon>
    </lineage>
</organism>
<keyword evidence="1" id="KW-0472">Membrane</keyword>
<dbReference type="GeneID" id="19015938"/>
<evidence type="ECO:0000313" key="2">
    <source>
        <dbReference type="EMBL" id="CCO16676.1"/>
    </source>
</evidence>
<sequence>MAGPTVYHGVAQKVYLVKEAVIGMSLGLVAGAVWKYSHWERRKEIQSYYDKKSSK</sequence>
<accession>K8EF67</accession>
<dbReference type="RefSeq" id="XP_007513118.1">
    <property type="nucleotide sequence ID" value="XM_007513056.1"/>
</dbReference>
<dbReference type="Proteomes" id="UP000198341">
    <property type="component" value="Chromosome 5"/>
</dbReference>